<keyword evidence="2" id="KW-1133">Transmembrane helix</keyword>
<sequence length="164" mass="17774">MASHLMIRQGKNYIELLTRSIPLVVCLASTFEVWLINCTIHRGTTLATGLFINDIMSSSSQQHAVLLIVVFVSLGGLFVLASLSAALCFLLLKKKKDEEYTQKTEVADVEEHLRVHGATAPGPGGPHAVVLSIDDDVQVHHEVEKTRDALPDHGPRSGSALPSN</sequence>
<feature type="compositionally biased region" description="Basic and acidic residues" evidence="1">
    <location>
        <begin position="142"/>
        <end position="155"/>
    </location>
</feature>
<dbReference type="AlphaFoldDB" id="A0AAV7FAZ9"/>
<evidence type="ECO:0000313" key="4">
    <source>
        <dbReference type="Proteomes" id="UP000825729"/>
    </source>
</evidence>
<organism evidence="3 4">
    <name type="scientific">Aristolochia fimbriata</name>
    <name type="common">White veined hardy Dutchman's pipe vine</name>
    <dbReference type="NCBI Taxonomy" id="158543"/>
    <lineage>
        <taxon>Eukaryota</taxon>
        <taxon>Viridiplantae</taxon>
        <taxon>Streptophyta</taxon>
        <taxon>Embryophyta</taxon>
        <taxon>Tracheophyta</taxon>
        <taxon>Spermatophyta</taxon>
        <taxon>Magnoliopsida</taxon>
        <taxon>Magnoliidae</taxon>
        <taxon>Piperales</taxon>
        <taxon>Aristolochiaceae</taxon>
        <taxon>Aristolochia</taxon>
    </lineage>
</organism>
<keyword evidence="2" id="KW-0472">Membrane</keyword>
<dbReference type="GO" id="GO:0009834">
    <property type="term" value="P:plant-type secondary cell wall biogenesis"/>
    <property type="evidence" value="ECO:0007669"/>
    <property type="project" value="InterPro"/>
</dbReference>
<keyword evidence="4" id="KW-1185">Reference proteome</keyword>
<evidence type="ECO:0000256" key="2">
    <source>
        <dbReference type="SAM" id="Phobius"/>
    </source>
</evidence>
<gene>
    <name evidence="3" type="ORF">H6P81_001749</name>
</gene>
<accession>A0AAV7FAZ9</accession>
<dbReference type="EMBL" id="JAINDJ010000002">
    <property type="protein sequence ID" value="KAG9457241.1"/>
    <property type="molecule type" value="Genomic_DNA"/>
</dbReference>
<keyword evidence="2" id="KW-0812">Transmembrane</keyword>
<comment type="caution">
    <text evidence="3">The sequence shown here is derived from an EMBL/GenBank/DDBJ whole genome shotgun (WGS) entry which is preliminary data.</text>
</comment>
<protein>
    <submittedName>
        <fullName evidence="3">Uncharacterized protein</fullName>
    </submittedName>
</protein>
<evidence type="ECO:0000256" key="1">
    <source>
        <dbReference type="SAM" id="MobiDB-lite"/>
    </source>
</evidence>
<dbReference type="PANTHER" id="PTHR35697:SF1">
    <property type="entry name" value="PROTEIN TRACHEARY ELEMENT DIFFERENTIATION-RELATED 7"/>
    <property type="match status" value="1"/>
</dbReference>
<proteinExistence type="predicted"/>
<name>A0AAV7FAZ9_ARIFI</name>
<dbReference type="Proteomes" id="UP000825729">
    <property type="component" value="Unassembled WGS sequence"/>
</dbReference>
<dbReference type="PANTHER" id="PTHR35697">
    <property type="entry name" value="OS08G0108300 PROTEIN"/>
    <property type="match status" value="1"/>
</dbReference>
<feature type="transmembrane region" description="Helical" evidence="2">
    <location>
        <begin position="21"/>
        <end position="44"/>
    </location>
</feature>
<evidence type="ECO:0000313" key="3">
    <source>
        <dbReference type="EMBL" id="KAG9457241.1"/>
    </source>
</evidence>
<feature type="region of interest" description="Disordered" evidence="1">
    <location>
        <begin position="142"/>
        <end position="164"/>
    </location>
</feature>
<dbReference type="InterPro" id="IPR044950">
    <property type="entry name" value="TED6/7"/>
</dbReference>
<reference evidence="3 4" key="1">
    <citation type="submission" date="2021-07" db="EMBL/GenBank/DDBJ databases">
        <title>The Aristolochia fimbriata genome: insights into angiosperm evolution, floral development and chemical biosynthesis.</title>
        <authorList>
            <person name="Jiao Y."/>
        </authorList>
    </citation>
    <scope>NUCLEOTIDE SEQUENCE [LARGE SCALE GENOMIC DNA]</scope>
    <source>
        <strain evidence="3">IBCAS-2021</strain>
        <tissue evidence="3">Leaf</tissue>
    </source>
</reference>
<feature type="transmembrane region" description="Helical" evidence="2">
    <location>
        <begin position="64"/>
        <end position="92"/>
    </location>
</feature>